<protein>
    <submittedName>
        <fullName evidence="2">Uncharacterized protein</fullName>
    </submittedName>
</protein>
<gene>
    <name evidence="2" type="ORF">COX05_02050</name>
</gene>
<reference evidence="2 3" key="1">
    <citation type="submission" date="2017-09" db="EMBL/GenBank/DDBJ databases">
        <title>Depth-based differentiation of microbial function through sediment-hosted aquifers and enrichment of novel symbionts in the deep terrestrial subsurface.</title>
        <authorList>
            <person name="Probst A.J."/>
            <person name="Ladd B."/>
            <person name="Jarett J.K."/>
            <person name="Geller-Mcgrath D.E."/>
            <person name="Sieber C.M."/>
            <person name="Emerson J.B."/>
            <person name="Anantharaman K."/>
            <person name="Thomas B.C."/>
            <person name="Malmstrom R."/>
            <person name="Stieglmeier M."/>
            <person name="Klingl A."/>
            <person name="Woyke T."/>
            <person name="Ryan C.M."/>
            <person name="Banfield J.F."/>
        </authorList>
    </citation>
    <scope>NUCLEOTIDE SEQUENCE [LARGE SCALE GENOMIC DNA]</scope>
    <source>
        <strain evidence="2">CG22_combo_CG10-13_8_21_14_all_39_12</strain>
    </source>
</reference>
<comment type="caution">
    <text evidence="2">The sequence shown here is derived from an EMBL/GenBank/DDBJ whole genome shotgun (WGS) entry which is preliminary data.</text>
</comment>
<keyword evidence="1" id="KW-1133">Transmembrane helix</keyword>
<evidence type="ECO:0000313" key="3">
    <source>
        <dbReference type="Proteomes" id="UP000228495"/>
    </source>
</evidence>
<keyword evidence="1" id="KW-0812">Transmembrane</keyword>
<name>A0A2H0BG37_UNCKA</name>
<dbReference type="Proteomes" id="UP000228495">
    <property type="component" value="Unassembled WGS sequence"/>
</dbReference>
<evidence type="ECO:0000256" key="1">
    <source>
        <dbReference type="SAM" id="Phobius"/>
    </source>
</evidence>
<evidence type="ECO:0000313" key="2">
    <source>
        <dbReference type="EMBL" id="PIP56625.1"/>
    </source>
</evidence>
<proteinExistence type="predicted"/>
<accession>A0A2H0BG37</accession>
<sequence>MKNTTQLFIGIIVLLVILVIAVILYGLFFLDMKNPSPSVSPTTPSATPTPAGPSVETLMNAPLIRTFDETISDYRIQQPAIISTIITPGSTFLIRTSENQTKTVTITDTTRVLKPSPVENDSNGNPVIKLKPFSELSQHLENQDTIVIVYWEKDWTQTDVVPLVELISNKQITL</sequence>
<keyword evidence="1" id="KW-0472">Membrane</keyword>
<organism evidence="2 3">
    <name type="scientific">candidate division WWE3 bacterium CG22_combo_CG10-13_8_21_14_all_39_12</name>
    <dbReference type="NCBI Taxonomy" id="1975094"/>
    <lineage>
        <taxon>Bacteria</taxon>
        <taxon>Katanobacteria</taxon>
    </lineage>
</organism>
<feature type="transmembrane region" description="Helical" evidence="1">
    <location>
        <begin position="7"/>
        <end position="30"/>
    </location>
</feature>
<dbReference type="EMBL" id="PCSU01000031">
    <property type="protein sequence ID" value="PIP56625.1"/>
    <property type="molecule type" value="Genomic_DNA"/>
</dbReference>
<dbReference type="AlphaFoldDB" id="A0A2H0BG37"/>